<dbReference type="AlphaFoldDB" id="A0A1C7IH65"/>
<dbReference type="InterPro" id="IPR030960">
    <property type="entry name" value="DHQS/DOIS_N"/>
</dbReference>
<dbReference type="NCBIfam" id="TIGR01357">
    <property type="entry name" value="aroB"/>
    <property type="match status" value="1"/>
</dbReference>
<dbReference type="GO" id="GO:0009073">
    <property type="term" value="P:aromatic amino acid family biosynthetic process"/>
    <property type="evidence" value="ECO:0007669"/>
    <property type="project" value="UniProtKB-KW"/>
</dbReference>
<keyword evidence="10" id="KW-0963">Cytoplasm</keyword>
<dbReference type="Proteomes" id="UP000092574">
    <property type="component" value="Chromosome"/>
</dbReference>
<keyword evidence="16" id="KW-0057">Aromatic amino acid biosynthesis</keyword>
<gene>
    <name evidence="22" type="ORF">A4V09_22185</name>
</gene>
<dbReference type="InterPro" id="IPR056179">
    <property type="entry name" value="DHQS_C"/>
</dbReference>
<evidence type="ECO:0000256" key="6">
    <source>
        <dbReference type="ARBA" id="ARBA00004661"/>
    </source>
</evidence>
<dbReference type="SUPFAM" id="SSF56796">
    <property type="entry name" value="Dehydroquinate synthase-like"/>
    <property type="match status" value="1"/>
</dbReference>
<dbReference type="KEGG" id="byl:A4V09_22185"/>
<comment type="cofactor">
    <cofactor evidence="3">
        <name>Co(2+)</name>
        <dbReference type="ChEBI" id="CHEBI:48828"/>
    </cofactor>
</comment>
<comment type="cofactor">
    <cofactor evidence="2">
        <name>NAD(+)</name>
        <dbReference type="ChEBI" id="CHEBI:57540"/>
    </cofactor>
</comment>
<dbReference type="InterPro" id="IPR030963">
    <property type="entry name" value="DHQ_synth_fam"/>
</dbReference>
<keyword evidence="14" id="KW-0862">Zinc</keyword>
<reference evidence="22" key="1">
    <citation type="submission" date="2017-04" db="EMBL/GenBank/DDBJ databases">
        <title>Complete Genome Sequences of Twelve Strains of a Stable Defined Moderately Diverse Mouse Microbiota 2 (sDMDMm2).</title>
        <authorList>
            <person name="Uchimura Y."/>
            <person name="Wyss M."/>
            <person name="Brugiroux S."/>
            <person name="Limenitakis J.P."/>
            <person name="Stecher B."/>
            <person name="McCoy K.D."/>
            <person name="Macpherson A.J."/>
        </authorList>
    </citation>
    <scope>NUCLEOTIDE SEQUENCE</scope>
    <source>
        <strain evidence="22">YL58</strain>
    </source>
</reference>
<dbReference type="GO" id="GO:0046872">
    <property type="term" value="F:metal ion binding"/>
    <property type="evidence" value="ECO:0007669"/>
    <property type="project" value="UniProtKB-KW"/>
</dbReference>
<evidence type="ECO:0000256" key="1">
    <source>
        <dbReference type="ARBA" id="ARBA00001393"/>
    </source>
</evidence>
<dbReference type="InterPro" id="IPR016037">
    <property type="entry name" value="DHQ_synth_AroB"/>
</dbReference>
<evidence type="ECO:0000256" key="13">
    <source>
        <dbReference type="ARBA" id="ARBA00022741"/>
    </source>
</evidence>
<comment type="pathway">
    <text evidence="6">Metabolic intermediate biosynthesis; chorismate biosynthesis; chorismate from D-erythrose 4-phosphate and phosphoenolpyruvate: step 2/7.</text>
</comment>
<evidence type="ECO:0000256" key="4">
    <source>
        <dbReference type="ARBA" id="ARBA00001947"/>
    </source>
</evidence>
<evidence type="ECO:0000256" key="8">
    <source>
        <dbReference type="ARBA" id="ARBA00013031"/>
    </source>
</evidence>
<evidence type="ECO:0000259" key="20">
    <source>
        <dbReference type="Pfam" id="PF01761"/>
    </source>
</evidence>
<dbReference type="Pfam" id="PF01761">
    <property type="entry name" value="DHQ_synthase"/>
    <property type="match status" value="1"/>
</dbReference>
<evidence type="ECO:0000256" key="11">
    <source>
        <dbReference type="ARBA" id="ARBA00022605"/>
    </source>
</evidence>
<feature type="domain" description="3-dehydroquinate synthase N-terminal" evidence="20">
    <location>
        <begin position="68"/>
        <end position="177"/>
    </location>
</feature>
<dbReference type="Pfam" id="PF24621">
    <property type="entry name" value="DHQS_C"/>
    <property type="match status" value="1"/>
</dbReference>
<keyword evidence="23" id="KW-1185">Reference proteome</keyword>
<dbReference type="InterPro" id="IPR050071">
    <property type="entry name" value="Dehydroquinate_synthase"/>
</dbReference>
<dbReference type="PANTHER" id="PTHR43622">
    <property type="entry name" value="3-DEHYDROQUINATE SYNTHASE"/>
    <property type="match status" value="1"/>
</dbReference>
<comment type="similarity">
    <text evidence="7">Belongs to the sugar phosphate cyclases superfamily. Dehydroquinate synthase family.</text>
</comment>
<dbReference type="GO" id="GO:0009423">
    <property type="term" value="P:chorismate biosynthetic process"/>
    <property type="evidence" value="ECO:0007669"/>
    <property type="project" value="UniProtKB-UniRule"/>
</dbReference>
<evidence type="ECO:0000256" key="10">
    <source>
        <dbReference type="ARBA" id="ARBA00022490"/>
    </source>
</evidence>
<evidence type="ECO:0000256" key="15">
    <source>
        <dbReference type="ARBA" id="ARBA00023027"/>
    </source>
</evidence>
<dbReference type="FunFam" id="3.40.50.1970:FF:000007">
    <property type="entry name" value="Pentafunctional AROM polypeptide"/>
    <property type="match status" value="1"/>
</dbReference>
<evidence type="ECO:0000313" key="22">
    <source>
        <dbReference type="EMBL" id="ANU78213.1"/>
    </source>
</evidence>
<dbReference type="CDD" id="cd08195">
    <property type="entry name" value="DHQS"/>
    <property type="match status" value="1"/>
</dbReference>
<comment type="cofactor">
    <cofactor evidence="4">
        <name>Zn(2+)</name>
        <dbReference type="ChEBI" id="CHEBI:29105"/>
    </cofactor>
</comment>
<evidence type="ECO:0000256" key="14">
    <source>
        <dbReference type="ARBA" id="ARBA00022833"/>
    </source>
</evidence>
<name>A0A1C7IH65_9FIRM</name>
<dbReference type="Gene3D" id="3.40.50.1970">
    <property type="match status" value="1"/>
</dbReference>
<keyword evidence="18" id="KW-0170">Cobalt</keyword>
<dbReference type="PANTHER" id="PTHR43622:SF7">
    <property type="entry name" value="3-DEHYDROQUINATE SYNTHASE, CHLOROPLASTIC"/>
    <property type="match status" value="1"/>
</dbReference>
<protein>
    <recommendedName>
        <fullName evidence="9 19">3-dehydroquinate synthase</fullName>
        <ecNumber evidence="8 19">4.2.3.4</ecNumber>
    </recommendedName>
</protein>
<evidence type="ECO:0000256" key="16">
    <source>
        <dbReference type="ARBA" id="ARBA00023141"/>
    </source>
</evidence>
<evidence type="ECO:0000256" key="5">
    <source>
        <dbReference type="ARBA" id="ARBA00004496"/>
    </source>
</evidence>
<evidence type="ECO:0000256" key="9">
    <source>
        <dbReference type="ARBA" id="ARBA00017684"/>
    </source>
</evidence>
<accession>A0A1C7IH65</accession>
<dbReference type="PIRSF" id="PIRSF001455">
    <property type="entry name" value="DHQ_synth"/>
    <property type="match status" value="1"/>
</dbReference>
<evidence type="ECO:0000256" key="12">
    <source>
        <dbReference type="ARBA" id="ARBA00022723"/>
    </source>
</evidence>
<keyword evidence="13" id="KW-0547">Nucleotide-binding</keyword>
<dbReference type="GO" id="GO:0008652">
    <property type="term" value="P:amino acid biosynthetic process"/>
    <property type="evidence" value="ECO:0007669"/>
    <property type="project" value="UniProtKB-KW"/>
</dbReference>
<dbReference type="GO" id="GO:0003856">
    <property type="term" value="F:3-dehydroquinate synthase activity"/>
    <property type="evidence" value="ECO:0007669"/>
    <property type="project" value="UniProtKB-UniRule"/>
</dbReference>
<feature type="domain" description="3-dehydroquinate synthase C-terminal" evidence="21">
    <location>
        <begin position="182"/>
        <end position="323"/>
    </location>
</feature>
<keyword evidence="17" id="KW-0456">Lyase</keyword>
<evidence type="ECO:0000259" key="21">
    <source>
        <dbReference type="Pfam" id="PF24621"/>
    </source>
</evidence>
<dbReference type="RefSeq" id="WP_065544298.1">
    <property type="nucleotide sequence ID" value="NZ_CP015405.2"/>
</dbReference>
<evidence type="ECO:0000256" key="2">
    <source>
        <dbReference type="ARBA" id="ARBA00001911"/>
    </source>
</evidence>
<keyword evidence="11" id="KW-0028">Amino-acid biosynthesis</keyword>
<organism evidence="22 23">
    <name type="scientific">Blautia pseudococcoides</name>
    <dbReference type="NCBI Taxonomy" id="1796616"/>
    <lineage>
        <taxon>Bacteria</taxon>
        <taxon>Bacillati</taxon>
        <taxon>Bacillota</taxon>
        <taxon>Clostridia</taxon>
        <taxon>Lachnospirales</taxon>
        <taxon>Lachnospiraceae</taxon>
        <taxon>Blautia</taxon>
    </lineage>
</organism>
<dbReference type="OrthoDB" id="9806583at2"/>
<keyword evidence="15" id="KW-0520">NAD</keyword>
<comment type="subcellular location">
    <subcellularLocation>
        <location evidence="5">Cytoplasm</location>
    </subcellularLocation>
</comment>
<evidence type="ECO:0000256" key="18">
    <source>
        <dbReference type="ARBA" id="ARBA00023285"/>
    </source>
</evidence>
<dbReference type="STRING" id="1796616.A4V09_22185"/>
<evidence type="ECO:0000256" key="7">
    <source>
        <dbReference type="ARBA" id="ARBA00005412"/>
    </source>
</evidence>
<proteinExistence type="inferred from homology"/>
<evidence type="ECO:0000256" key="3">
    <source>
        <dbReference type="ARBA" id="ARBA00001941"/>
    </source>
</evidence>
<evidence type="ECO:0000313" key="23">
    <source>
        <dbReference type="Proteomes" id="UP000092574"/>
    </source>
</evidence>
<dbReference type="GO" id="GO:0000166">
    <property type="term" value="F:nucleotide binding"/>
    <property type="evidence" value="ECO:0007669"/>
    <property type="project" value="UniProtKB-KW"/>
</dbReference>
<evidence type="ECO:0000256" key="19">
    <source>
        <dbReference type="NCBIfam" id="TIGR01357"/>
    </source>
</evidence>
<comment type="catalytic activity">
    <reaction evidence="1">
        <text>7-phospho-2-dehydro-3-deoxy-D-arabino-heptonate = 3-dehydroquinate + phosphate</text>
        <dbReference type="Rhea" id="RHEA:21968"/>
        <dbReference type="ChEBI" id="CHEBI:32364"/>
        <dbReference type="ChEBI" id="CHEBI:43474"/>
        <dbReference type="ChEBI" id="CHEBI:58394"/>
        <dbReference type="EC" id="4.2.3.4"/>
    </reaction>
</comment>
<evidence type="ECO:0000256" key="17">
    <source>
        <dbReference type="ARBA" id="ARBA00023239"/>
    </source>
</evidence>
<dbReference type="EC" id="4.2.3.4" evidence="8 19"/>
<sequence>MEKIEIKLNDINQTVIIDDNFLNITSAFDFYSDETKVIIITDTAVGELYLESLIKAINISRQKIYPLIIKPGEKSKNFSTVNKLYKALLKIGANREDLVIALGGGVIGDISGFVAATYHRGLKLIQIPTTLLAQIDSSIGGKNAINFEDNKNIIGTIHQPALIYINVSVLNSLDIQNKKNAMVEAIIHAIIRDQELLNFIDLNYKKILLGEKNFLMPFIYKNCTIKLQVIMQDQYDSTIRKSLNLGHTIGHAIESAYNYEFSHGESVSMGLIAALKLSVMLQNFPKQKYYFIKSLLNKIGLPTIIETLEWDKIINKIQYDKKKVREDPLFVLVKDTQEILYQELKIDSDVIEIFRKKI</sequence>
<dbReference type="GO" id="GO:0005737">
    <property type="term" value="C:cytoplasm"/>
    <property type="evidence" value="ECO:0007669"/>
    <property type="project" value="UniProtKB-SubCell"/>
</dbReference>
<dbReference type="EMBL" id="CP015405">
    <property type="protein sequence ID" value="ANU78213.1"/>
    <property type="molecule type" value="Genomic_DNA"/>
</dbReference>
<dbReference type="Gene3D" id="1.20.1090.10">
    <property type="entry name" value="Dehydroquinate synthase-like - alpha domain"/>
    <property type="match status" value="1"/>
</dbReference>
<keyword evidence="12" id="KW-0479">Metal-binding</keyword>